<dbReference type="Gene3D" id="2.60.40.10">
    <property type="entry name" value="Immunoglobulins"/>
    <property type="match status" value="5"/>
</dbReference>
<keyword evidence="6" id="KW-1133">Transmembrane helix</keyword>
<dbReference type="OrthoDB" id="10039395at2759"/>
<comment type="subunit">
    <text evidence="4">Predominantly monomer of isoform CD22-beta. Also found as heterodimer of isoform CD22-beta and a shorter isoform. Interacts with PTPN6/SHP-1, LYN, SYK, PIK3R1/PIK3R2 and PLCG1 upon phosphorylation. Interacts with GRB2, INPP5D and SHC1 upon phosphorylation. May form a complex with INPP5D/SHIP, GRB2 and SHC1.</text>
</comment>
<dbReference type="InterPro" id="IPR003599">
    <property type="entry name" value="Ig_sub"/>
</dbReference>
<evidence type="ECO:0000313" key="9">
    <source>
        <dbReference type="EMBL" id="KAG9332061.1"/>
    </source>
</evidence>
<feature type="domain" description="Ig-like" evidence="8">
    <location>
        <begin position="130"/>
        <end position="209"/>
    </location>
</feature>
<feature type="chain" id="PRO_5035748734" description="B-cell receptor CD22" evidence="7">
    <location>
        <begin position="27"/>
        <end position="660"/>
    </location>
</feature>
<feature type="domain" description="Ig-like" evidence="8">
    <location>
        <begin position="393"/>
        <end position="476"/>
    </location>
</feature>
<dbReference type="Proteomes" id="UP000824540">
    <property type="component" value="Unassembled WGS sequence"/>
</dbReference>
<evidence type="ECO:0000313" key="10">
    <source>
        <dbReference type="Proteomes" id="UP000824540"/>
    </source>
</evidence>
<keyword evidence="7" id="KW-0732">Signal</keyword>
<dbReference type="CDD" id="cd00096">
    <property type="entry name" value="Ig"/>
    <property type="match status" value="1"/>
</dbReference>
<dbReference type="PROSITE" id="PS50835">
    <property type="entry name" value="IG_LIKE"/>
    <property type="match status" value="4"/>
</dbReference>
<proteinExistence type="predicted"/>
<dbReference type="InterPro" id="IPR036179">
    <property type="entry name" value="Ig-like_dom_sf"/>
</dbReference>
<protein>
    <recommendedName>
        <fullName evidence="1">B-cell receptor CD22</fullName>
    </recommendedName>
    <alternativeName>
        <fullName evidence="2">Sialic acid-binding Ig-like lectin 2</fullName>
    </alternativeName>
</protein>
<dbReference type="SMART" id="SM00409">
    <property type="entry name" value="IG"/>
    <property type="match status" value="5"/>
</dbReference>
<evidence type="ECO:0000259" key="8">
    <source>
        <dbReference type="PROSITE" id="PS50835"/>
    </source>
</evidence>
<dbReference type="InterPro" id="IPR056386">
    <property type="entry name" value="Ig_CD22"/>
</dbReference>
<feature type="signal peptide" evidence="7">
    <location>
        <begin position="1"/>
        <end position="26"/>
    </location>
</feature>
<keyword evidence="6" id="KW-0472">Membrane</keyword>
<dbReference type="SUPFAM" id="SSF48726">
    <property type="entry name" value="Immunoglobulin"/>
    <property type="match status" value="5"/>
</dbReference>
<organism evidence="9 10">
    <name type="scientific">Albula glossodonta</name>
    <name type="common">roundjaw bonefish</name>
    <dbReference type="NCBI Taxonomy" id="121402"/>
    <lineage>
        <taxon>Eukaryota</taxon>
        <taxon>Metazoa</taxon>
        <taxon>Chordata</taxon>
        <taxon>Craniata</taxon>
        <taxon>Vertebrata</taxon>
        <taxon>Euteleostomi</taxon>
        <taxon>Actinopterygii</taxon>
        <taxon>Neopterygii</taxon>
        <taxon>Teleostei</taxon>
        <taxon>Albuliformes</taxon>
        <taxon>Albulidae</taxon>
        <taxon>Albula</taxon>
    </lineage>
</organism>
<dbReference type="Pfam" id="PF24518">
    <property type="entry name" value="Ig_CD22"/>
    <property type="match status" value="1"/>
</dbReference>
<dbReference type="InterPro" id="IPR013783">
    <property type="entry name" value="Ig-like_fold"/>
</dbReference>
<feature type="transmembrane region" description="Helical" evidence="6">
    <location>
        <begin position="494"/>
        <end position="516"/>
    </location>
</feature>
<dbReference type="AlphaFoldDB" id="A0A8T2N0Z6"/>
<comment type="caution">
    <text evidence="9">The sequence shown here is derived from an EMBL/GenBank/DDBJ whole genome shotgun (WGS) entry which is preliminary data.</text>
</comment>
<evidence type="ECO:0000256" key="5">
    <source>
        <dbReference type="SAM" id="MobiDB-lite"/>
    </source>
</evidence>
<dbReference type="PANTHER" id="PTHR46013">
    <property type="entry name" value="VASCULAR CELL ADHESION MOLECULE 1"/>
    <property type="match status" value="1"/>
</dbReference>
<keyword evidence="6" id="KW-0812">Transmembrane</keyword>
<dbReference type="Pfam" id="PF13927">
    <property type="entry name" value="Ig_3"/>
    <property type="match status" value="1"/>
</dbReference>
<name>A0A8T2N0Z6_9TELE</name>
<reference evidence="9" key="1">
    <citation type="thesis" date="2021" institute="BYU ScholarsArchive" country="Provo, UT, USA">
        <title>Applications of and Algorithms for Genome Assembly and Genomic Analyses with an Emphasis on Marine Teleosts.</title>
        <authorList>
            <person name="Pickett B.D."/>
        </authorList>
    </citation>
    <scope>NUCLEOTIDE SEQUENCE</scope>
    <source>
        <strain evidence="9">HI-2016</strain>
    </source>
</reference>
<evidence type="ECO:0000256" key="3">
    <source>
        <dbReference type="ARBA" id="ARBA00045430"/>
    </source>
</evidence>
<evidence type="ECO:0000256" key="6">
    <source>
        <dbReference type="SAM" id="Phobius"/>
    </source>
</evidence>
<keyword evidence="10" id="KW-1185">Reference proteome</keyword>
<comment type="function">
    <text evidence="3">Most highly expressed siglec (sialic acid-binding immunoglobulin-like lectin) on B-cells that plays a role in various aspects of B-cell biology including differentiation, antigen presentation, and trafficking to bone marrow. Binds to alpha 2,6-linked sialic acid residues of surface molecules such as CD22 itself, CD45 and IgM in a cis configuration. Can also bind to ligands on other cells as an adhesion molecule in a trans configuration. Acts as an inhibitory coreceptor on the surface of B-cells and inhibits B-cell receptor induced signaling, characterized by inhibition of the calcium mobilization and cellular activation. Mechanistically, the immunoreceptor tyrosine-based inhibitory motif domain is phosphorylated by the Src kinase LYN, which in turn leads to the recruitment of the protein tyrosine phosphatase 1/PTPN6, leading to the negative regulation of BCR signaling. If this negative signaling from is of sufficient strength, apoptosis of the B-cell can be induced.</text>
</comment>
<feature type="domain" description="Ig-like" evidence="8">
    <location>
        <begin position="303"/>
        <end position="388"/>
    </location>
</feature>
<sequence>MLINAMLSEISSVIVAAFLSVPGIVGQKDWSVTYTPQRICALKGSTVDIPCTYSYPRGYSVKKTLWFIYWPANSEPKDLSQNPQYRGRVEYRGNKKHDCSFRIKDLTERDSATYRFRFLTHYKRSYAGQPGVTLTVTDLQVSGYPDTVTEGQSVTLTCRTTCALSDSPAFIWYKNNQRLSFTSQELQITASIGDYYSCAVGGYESHAVTLNVECLRAETDSDTVTEGQSVTLTCRTTCAHLRDSRTFRWYKNGADLHETGSILQFRASSERAGTYSCDLWDGSYGYGKNLLCSAVTLSVRYAPKLISVSVSPSGEIKEGSSVTLTCSSDANPPVQTYTWFKKTGAVLSERGTGESYTITDLKLSDSGEYYCKVWNSVGGNQSLPKPLSVQYPPKSTSASVGTSNIQEGSSVTLTCSSDAKPPVQRYTWFKKNESGVWQTGSGQSLNFSNFRSWNSGLYYCETQNTHGAHNSTALLVSKQDVFFSDFFLGGPESAVHAAVGTTAFMALLLTAVILWMRRRKSTKSQNTEADRQDNKSPVYDDISGTALSHTAAQDTNRDNDEAAFYSAVQPVTIRNQEGGLYSTVQPVTIRNQEGGLYSTVQPVTIRNQEEGLYSTVQPTKINSYHYGDTLYSNGQEPHPQAEVEVQYASIRFTCASAAPR</sequence>
<evidence type="ECO:0000256" key="2">
    <source>
        <dbReference type="ARBA" id="ARBA00041781"/>
    </source>
</evidence>
<dbReference type="Pfam" id="PF13895">
    <property type="entry name" value="Ig_2"/>
    <property type="match status" value="3"/>
</dbReference>
<dbReference type="SMART" id="SM00408">
    <property type="entry name" value="IGc2"/>
    <property type="match status" value="4"/>
</dbReference>
<evidence type="ECO:0000256" key="4">
    <source>
        <dbReference type="ARBA" id="ARBA00046458"/>
    </source>
</evidence>
<feature type="region of interest" description="Disordered" evidence="5">
    <location>
        <begin position="522"/>
        <end position="542"/>
    </location>
</feature>
<dbReference type="InterPro" id="IPR007110">
    <property type="entry name" value="Ig-like_dom"/>
</dbReference>
<gene>
    <name evidence="9" type="ORF">JZ751_016194</name>
</gene>
<dbReference type="EMBL" id="JAFBMS010000263">
    <property type="protein sequence ID" value="KAG9332061.1"/>
    <property type="molecule type" value="Genomic_DNA"/>
</dbReference>
<dbReference type="PANTHER" id="PTHR46013:SF4">
    <property type="entry name" value="B-CELL RECEPTOR CD22-RELATED"/>
    <property type="match status" value="1"/>
</dbReference>
<dbReference type="InterPro" id="IPR003598">
    <property type="entry name" value="Ig_sub2"/>
</dbReference>
<feature type="domain" description="Ig-like" evidence="8">
    <location>
        <begin position="224"/>
        <end position="298"/>
    </location>
</feature>
<evidence type="ECO:0000256" key="1">
    <source>
        <dbReference type="ARBA" id="ARBA00040106"/>
    </source>
</evidence>
<accession>A0A8T2N0Z6</accession>
<evidence type="ECO:0000256" key="7">
    <source>
        <dbReference type="SAM" id="SignalP"/>
    </source>
</evidence>